<protein>
    <recommendedName>
        <fullName evidence="4">Nucleotide-diphospho-sugar transferase domain-containing protein</fullName>
    </recommendedName>
</protein>
<dbReference type="EMBL" id="JAEFCI010009571">
    <property type="protein sequence ID" value="KAG5457732.1"/>
    <property type="molecule type" value="Genomic_DNA"/>
</dbReference>
<accession>A0A8H8DH51</accession>
<dbReference type="AlphaFoldDB" id="A0A8H8DH51"/>
<evidence type="ECO:0000313" key="3">
    <source>
        <dbReference type="Proteomes" id="UP000673691"/>
    </source>
</evidence>
<dbReference type="InterPro" id="IPR050587">
    <property type="entry name" value="GNT1/Glycosyltrans_8"/>
</dbReference>
<dbReference type="Proteomes" id="UP000673691">
    <property type="component" value="Unassembled WGS sequence"/>
</dbReference>
<name>A0A8H8DH51_9FUNG</name>
<sequence>PQAALEALRKIYTAVVTVPYLSCARENCKWNPGRFAKFYDPWIHTSFTRFHALLLTQYEKICVVDADALCVANADGIFALAPPAAVISHVRSRGYVPGRGSHAHGERVDAHGVGNQPWQQNASCGMLLLAPSREDHRELVRRVRSFRPVAGCAWGPDEQVVTEFYNARGWTNIGRHFWCTAWRSADLERLAVAGYTARDEAGPPGAKSDRNREEITATNAPRADCANQSTADDDASQAVGALSVSDAPAVSPPPSPPPPPVCARFLHYVSEKPWSCSSDWPDMEQWRQAARDVLREVGADRNDAWVVKGWDR</sequence>
<dbReference type="InterPro" id="IPR029044">
    <property type="entry name" value="Nucleotide-diphossugar_trans"/>
</dbReference>
<feature type="non-terminal residue" evidence="2">
    <location>
        <position position="1"/>
    </location>
</feature>
<proteinExistence type="predicted"/>
<evidence type="ECO:0000256" key="1">
    <source>
        <dbReference type="SAM" id="MobiDB-lite"/>
    </source>
</evidence>
<organism evidence="2 3">
    <name type="scientific">Olpidium bornovanus</name>
    <dbReference type="NCBI Taxonomy" id="278681"/>
    <lineage>
        <taxon>Eukaryota</taxon>
        <taxon>Fungi</taxon>
        <taxon>Fungi incertae sedis</taxon>
        <taxon>Olpidiomycota</taxon>
        <taxon>Olpidiomycotina</taxon>
        <taxon>Olpidiomycetes</taxon>
        <taxon>Olpidiales</taxon>
        <taxon>Olpidiaceae</taxon>
        <taxon>Olpidium</taxon>
    </lineage>
</organism>
<gene>
    <name evidence="2" type="ORF">BJ554DRAFT_2181</name>
</gene>
<evidence type="ECO:0000313" key="2">
    <source>
        <dbReference type="EMBL" id="KAG5457732.1"/>
    </source>
</evidence>
<dbReference type="SUPFAM" id="SSF53448">
    <property type="entry name" value="Nucleotide-diphospho-sugar transferases"/>
    <property type="match status" value="1"/>
</dbReference>
<keyword evidence="3" id="KW-1185">Reference proteome</keyword>
<dbReference type="Gene3D" id="3.90.550.10">
    <property type="entry name" value="Spore Coat Polysaccharide Biosynthesis Protein SpsA, Chain A"/>
    <property type="match status" value="1"/>
</dbReference>
<dbReference type="OrthoDB" id="2014201at2759"/>
<dbReference type="PANTHER" id="PTHR11183">
    <property type="entry name" value="GLYCOGENIN SUBFAMILY MEMBER"/>
    <property type="match status" value="1"/>
</dbReference>
<reference evidence="2 3" key="1">
    <citation type="journal article" name="Sci. Rep.">
        <title>Genome-scale phylogenetic analyses confirm Olpidium as the closest living zoosporic fungus to the non-flagellated, terrestrial fungi.</title>
        <authorList>
            <person name="Chang Y."/>
            <person name="Rochon D."/>
            <person name="Sekimoto S."/>
            <person name="Wang Y."/>
            <person name="Chovatia M."/>
            <person name="Sandor L."/>
            <person name="Salamov A."/>
            <person name="Grigoriev I.V."/>
            <person name="Stajich J.E."/>
            <person name="Spatafora J.W."/>
        </authorList>
    </citation>
    <scope>NUCLEOTIDE SEQUENCE [LARGE SCALE GENOMIC DNA]</scope>
    <source>
        <strain evidence="2">S191</strain>
    </source>
</reference>
<feature type="region of interest" description="Disordered" evidence="1">
    <location>
        <begin position="218"/>
        <end position="238"/>
    </location>
</feature>
<evidence type="ECO:0008006" key="4">
    <source>
        <dbReference type="Google" id="ProtNLM"/>
    </source>
</evidence>
<comment type="caution">
    <text evidence="2">The sequence shown here is derived from an EMBL/GenBank/DDBJ whole genome shotgun (WGS) entry which is preliminary data.</text>
</comment>